<protein>
    <submittedName>
        <fullName evidence="1">Uncharacterized protein</fullName>
    </submittedName>
</protein>
<evidence type="ECO:0000313" key="2">
    <source>
        <dbReference type="Proteomes" id="UP000683360"/>
    </source>
</evidence>
<evidence type="ECO:0000313" key="1">
    <source>
        <dbReference type="EMBL" id="CAG2213352.1"/>
    </source>
</evidence>
<name>A0A8S3RX45_MYTED</name>
<reference evidence="1" key="1">
    <citation type="submission" date="2021-03" db="EMBL/GenBank/DDBJ databases">
        <authorList>
            <person name="Bekaert M."/>
        </authorList>
    </citation>
    <scope>NUCLEOTIDE SEQUENCE</scope>
</reference>
<dbReference type="AlphaFoldDB" id="A0A8S3RX45"/>
<dbReference type="OrthoDB" id="6158736at2759"/>
<proteinExistence type="predicted"/>
<comment type="caution">
    <text evidence="1">The sequence shown here is derived from an EMBL/GenBank/DDBJ whole genome shotgun (WGS) entry which is preliminary data.</text>
</comment>
<gene>
    <name evidence="1" type="ORF">MEDL_27308</name>
</gene>
<accession>A0A8S3RX45</accession>
<dbReference type="Proteomes" id="UP000683360">
    <property type="component" value="Unassembled WGS sequence"/>
</dbReference>
<keyword evidence="2" id="KW-1185">Reference proteome</keyword>
<sequence>MSHNRKLAARQTIKEFDKEAFPRFKQTQKRIQTIVSRIKGLIDKVAVNWKWTYKMDNPLIVLLYRNEPKHIDWKKLSVQASDIRETTLEMQNIADDLLPDFSMMHGIFDLTNDSLDNVLFALDQPEDSLSNTTFNDLSELIAAELRLDSKDIFHHIDTTRSKWTVDRVKKNITNYICERLGNIISKSLIQKLESDFKAADLDISQFLFDNTDISGIRQAIYEFTVRYMVEQILKGVKAVVTVVITFLFTENLNSRSFRDKIAHTVHEQITENKEGLIWSILAKFKDLQLPILQEIKGSVFEILIQTADPLECRTEMDCYYHELKIVASR</sequence>
<organism evidence="1 2">
    <name type="scientific">Mytilus edulis</name>
    <name type="common">Blue mussel</name>
    <dbReference type="NCBI Taxonomy" id="6550"/>
    <lineage>
        <taxon>Eukaryota</taxon>
        <taxon>Metazoa</taxon>
        <taxon>Spiralia</taxon>
        <taxon>Lophotrochozoa</taxon>
        <taxon>Mollusca</taxon>
        <taxon>Bivalvia</taxon>
        <taxon>Autobranchia</taxon>
        <taxon>Pteriomorphia</taxon>
        <taxon>Mytilida</taxon>
        <taxon>Mytiloidea</taxon>
        <taxon>Mytilidae</taxon>
        <taxon>Mytilinae</taxon>
        <taxon>Mytilus</taxon>
    </lineage>
</organism>
<dbReference type="EMBL" id="CAJPWZ010001349">
    <property type="protein sequence ID" value="CAG2213352.1"/>
    <property type="molecule type" value="Genomic_DNA"/>
</dbReference>